<dbReference type="Proteomes" id="UP001632038">
    <property type="component" value="Unassembled WGS sequence"/>
</dbReference>
<protein>
    <submittedName>
        <fullName evidence="1">Uncharacterized protein</fullName>
    </submittedName>
</protein>
<organism evidence="1 2">
    <name type="scientific">Castilleja foliolosa</name>
    <dbReference type="NCBI Taxonomy" id="1961234"/>
    <lineage>
        <taxon>Eukaryota</taxon>
        <taxon>Viridiplantae</taxon>
        <taxon>Streptophyta</taxon>
        <taxon>Embryophyta</taxon>
        <taxon>Tracheophyta</taxon>
        <taxon>Spermatophyta</taxon>
        <taxon>Magnoliopsida</taxon>
        <taxon>eudicotyledons</taxon>
        <taxon>Gunneridae</taxon>
        <taxon>Pentapetalae</taxon>
        <taxon>asterids</taxon>
        <taxon>lamiids</taxon>
        <taxon>Lamiales</taxon>
        <taxon>Orobanchaceae</taxon>
        <taxon>Pedicularideae</taxon>
        <taxon>Castillejinae</taxon>
        <taxon>Castilleja</taxon>
    </lineage>
</organism>
<reference evidence="2" key="1">
    <citation type="journal article" date="2024" name="IScience">
        <title>Strigolactones Initiate the Formation of Haustorium-like Structures in Castilleja.</title>
        <authorList>
            <person name="Buerger M."/>
            <person name="Peterson D."/>
            <person name="Chory J."/>
        </authorList>
    </citation>
    <scope>NUCLEOTIDE SEQUENCE [LARGE SCALE GENOMIC DNA]</scope>
</reference>
<dbReference type="EMBL" id="JAVIJP010000019">
    <property type="protein sequence ID" value="KAL3638558.1"/>
    <property type="molecule type" value="Genomic_DNA"/>
</dbReference>
<dbReference type="AlphaFoldDB" id="A0ABD3D8M9"/>
<sequence length="83" mass="9546">MAVSGNWLETPVGRILWAAWPKFGMRQRGRDDNGIRRGGWERWPWSVLWVATDSDFGAPARFGLALSSDRKRAIYFHLSLNAR</sequence>
<evidence type="ECO:0000313" key="1">
    <source>
        <dbReference type="EMBL" id="KAL3638558.1"/>
    </source>
</evidence>
<keyword evidence="2" id="KW-1185">Reference proteome</keyword>
<comment type="caution">
    <text evidence="1">The sequence shown here is derived from an EMBL/GenBank/DDBJ whole genome shotgun (WGS) entry which is preliminary data.</text>
</comment>
<gene>
    <name evidence="1" type="ORF">CASFOL_017929</name>
</gene>
<proteinExistence type="predicted"/>
<accession>A0ABD3D8M9</accession>
<name>A0ABD3D8M9_9LAMI</name>
<evidence type="ECO:0000313" key="2">
    <source>
        <dbReference type="Proteomes" id="UP001632038"/>
    </source>
</evidence>